<organism evidence="1 2">
    <name type="scientific">Rhodovulum visakhapatnamense</name>
    <dbReference type="NCBI Taxonomy" id="364297"/>
    <lineage>
        <taxon>Bacteria</taxon>
        <taxon>Pseudomonadati</taxon>
        <taxon>Pseudomonadota</taxon>
        <taxon>Alphaproteobacteria</taxon>
        <taxon>Rhodobacterales</taxon>
        <taxon>Paracoccaceae</taxon>
        <taxon>Rhodovulum</taxon>
    </lineage>
</organism>
<evidence type="ECO:0000313" key="1">
    <source>
        <dbReference type="EMBL" id="MBL3578419.1"/>
    </source>
</evidence>
<protein>
    <submittedName>
        <fullName evidence="1">Uncharacterized protein</fullName>
    </submittedName>
</protein>
<evidence type="ECO:0000313" key="2">
    <source>
        <dbReference type="Proteomes" id="UP000635853"/>
    </source>
</evidence>
<name>A0ABS1RFW9_9RHOB</name>
<dbReference type="Proteomes" id="UP000635853">
    <property type="component" value="Unassembled WGS sequence"/>
</dbReference>
<proteinExistence type="predicted"/>
<dbReference type="RefSeq" id="WP_075783967.1">
    <property type="nucleotide sequence ID" value="NZ_JAESIL010000033.1"/>
</dbReference>
<comment type="caution">
    <text evidence="1">The sequence shown here is derived from an EMBL/GenBank/DDBJ whole genome shotgun (WGS) entry which is preliminary data.</text>
</comment>
<keyword evidence="2" id="KW-1185">Reference proteome</keyword>
<accession>A0ABS1RFW9</accession>
<sequence length="104" mass="11416">MTDPALKMLELKTARTGRAEWLREQMDGLPPVYDPTAPMEQHARYMQALSALETTLRGLPEPARITVKWNGASVTMLGITSTSTSGLAGALSNWCARVEKDQRA</sequence>
<reference evidence="2" key="1">
    <citation type="submission" date="2021-01" db="EMBL/GenBank/DDBJ databases">
        <title>Draft genomes of Rhodovulum sulfidophilum.</title>
        <authorList>
            <person name="Guzman M.S."/>
        </authorList>
    </citation>
    <scope>NUCLEOTIDE SEQUENCE [LARGE SCALE GENOMIC DNA]</scope>
    <source>
        <strain evidence="2">AB19</strain>
    </source>
</reference>
<gene>
    <name evidence="1" type="ORF">JMJ92_09660</name>
</gene>
<dbReference type="EMBL" id="JAESIL010000033">
    <property type="protein sequence ID" value="MBL3578419.1"/>
    <property type="molecule type" value="Genomic_DNA"/>
</dbReference>